<dbReference type="RefSeq" id="WP_244093080.1">
    <property type="nucleotide sequence ID" value="NZ_JAOQJL010000059.1"/>
</dbReference>
<keyword evidence="5" id="KW-1185">Reference proteome</keyword>
<proteinExistence type="inferred from homology"/>
<feature type="domain" description="Glycoside hydrolase family 20 catalytic" evidence="3">
    <location>
        <begin position="1"/>
        <end position="91"/>
    </location>
</feature>
<evidence type="ECO:0000313" key="4">
    <source>
        <dbReference type="EMBL" id="MCU6767217.1"/>
    </source>
</evidence>
<dbReference type="InterPro" id="IPR038901">
    <property type="entry name" value="HEXDC-like"/>
</dbReference>
<comment type="caution">
    <text evidence="4">The sequence shown here is derived from an EMBL/GenBank/DDBJ whole genome shotgun (WGS) entry which is preliminary data.</text>
</comment>
<gene>
    <name evidence="4" type="ORF">OCV61_17775</name>
</gene>
<dbReference type="InterPro" id="IPR017853">
    <property type="entry name" value="GH"/>
</dbReference>
<keyword evidence="2" id="KW-0378">Hydrolase</keyword>
<dbReference type="Gene3D" id="3.20.20.80">
    <property type="entry name" value="Glycosidases"/>
    <property type="match status" value="1"/>
</dbReference>
<sequence length="113" mass="12919">MLDCSRNAVFTVEKVKSVIRTLAKMGMNVLMLYTEDTYEVPGEPYFGSYRGRYIKAEIQEMDAYASMFGIELVPCIQTLAHLHNALKWPGKNKIKDSTDVLIVGKEETNLYIY</sequence>
<name>A0ABT2TYS6_9FIRM</name>
<reference evidence="4 5" key="1">
    <citation type="journal article" date="2021" name="ISME Commun">
        <title>Automated analysis of genomic sequences facilitates high-throughput and comprehensive description of bacteria.</title>
        <authorList>
            <person name="Hitch T.C.A."/>
        </authorList>
    </citation>
    <scope>NUCLEOTIDE SEQUENCE [LARGE SCALE GENOMIC DNA]</scope>
    <source>
        <strain evidence="4 5">Sanger_23</strain>
    </source>
</reference>
<dbReference type="Pfam" id="PF00728">
    <property type="entry name" value="Glyco_hydro_20"/>
    <property type="match status" value="1"/>
</dbReference>
<dbReference type="PANTHER" id="PTHR21040">
    <property type="entry name" value="BCDNA.GH04120"/>
    <property type="match status" value="1"/>
</dbReference>
<dbReference type="PANTHER" id="PTHR21040:SF8">
    <property type="entry name" value="BCDNA.GH04120"/>
    <property type="match status" value="1"/>
</dbReference>
<dbReference type="Proteomes" id="UP001652409">
    <property type="component" value="Unassembled WGS sequence"/>
</dbReference>
<protein>
    <recommendedName>
        <fullName evidence="3">Glycoside hydrolase family 20 catalytic domain-containing protein</fullName>
    </recommendedName>
</protein>
<evidence type="ECO:0000256" key="2">
    <source>
        <dbReference type="ARBA" id="ARBA00022801"/>
    </source>
</evidence>
<evidence type="ECO:0000259" key="3">
    <source>
        <dbReference type="Pfam" id="PF00728"/>
    </source>
</evidence>
<organism evidence="4 5">
    <name type="scientific">Blautia ammoniilytica</name>
    <dbReference type="NCBI Taxonomy" id="2981782"/>
    <lineage>
        <taxon>Bacteria</taxon>
        <taxon>Bacillati</taxon>
        <taxon>Bacillota</taxon>
        <taxon>Clostridia</taxon>
        <taxon>Lachnospirales</taxon>
        <taxon>Lachnospiraceae</taxon>
        <taxon>Blautia</taxon>
    </lineage>
</organism>
<comment type="similarity">
    <text evidence="1">Belongs to the glycosyl hydrolase 20 family.</text>
</comment>
<evidence type="ECO:0000313" key="5">
    <source>
        <dbReference type="Proteomes" id="UP001652409"/>
    </source>
</evidence>
<accession>A0ABT2TYS6</accession>
<dbReference type="SUPFAM" id="SSF51445">
    <property type="entry name" value="(Trans)glycosidases"/>
    <property type="match status" value="1"/>
</dbReference>
<dbReference type="EMBL" id="JAOQJL010000059">
    <property type="protein sequence ID" value="MCU6767217.1"/>
    <property type="molecule type" value="Genomic_DNA"/>
</dbReference>
<evidence type="ECO:0000256" key="1">
    <source>
        <dbReference type="ARBA" id="ARBA00006285"/>
    </source>
</evidence>
<dbReference type="InterPro" id="IPR015883">
    <property type="entry name" value="Glyco_hydro_20_cat"/>
</dbReference>